<dbReference type="PANTHER" id="PTHR12905">
    <property type="entry name" value="METALLOPHOSPHOESTERASE"/>
    <property type="match status" value="1"/>
</dbReference>
<dbReference type="AlphaFoldDB" id="A0AAN6TN37"/>
<gene>
    <name evidence="2" type="ORF">N656DRAFT_743915</name>
</gene>
<accession>A0AAN6TN37</accession>
<dbReference type="InterPro" id="IPR051693">
    <property type="entry name" value="UPF0046_metallophosphoest"/>
</dbReference>
<dbReference type="RefSeq" id="XP_064675098.1">
    <property type="nucleotide sequence ID" value="XM_064812867.1"/>
</dbReference>
<dbReference type="InterPro" id="IPR029052">
    <property type="entry name" value="Metallo-depent_PP-like"/>
</dbReference>
<keyword evidence="3" id="KW-1185">Reference proteome</keyword>
<reference evidence="2" key="2">
    <citation type="submission" date="2023-05" db="EMBL/GenBank/DDBJ databases">
        <authorList>
            <consortium name="Lawrence Berkeley National Laboratory"/>
            <person name="Steindorff A."/>
            <person name="Hensen N."/>
            <person name="Bonometti L."/>
            <person name="Westerberg I."/>
            <person name="Brannstrom I.O."/>
            <person name="Guillou S."/>
            <person name="Cros-Aarteil S."/>
            <person name="Calhoun S."/>
            <person name="Haridas S."/>
            <person name="Kuo A."/>
            <person name="Mondo S."/>
            <person name="Pangilinan J."/>
            <person name="Riley R."/>
            <person name="Labutti K."/>
            <person name="Andreopoulos B."/>
            <person name="Lipzen A."/>
            <person name="Chen C."/>
            <person name="Yanf M."/>
            <person name="Daum C."/>
            <person name="Ng V."/>
            <person name="Clum A."/>
            <person name="Ohm R."/>
            <person name="Martin F."/>
            <person name="Silar P."/>
            <person name="Natvig D."/>
            <person name="Lalanne C."/>
            <person name="Gautier V."/>
            <person name="Ament-Velasquez S.L."/>
            <person name="Kruys A."/>
            <person name="Hutchinson M.I."/>
            <person name="Powell A.J."/>
            <person name="Barry K."/>
            <person name="Miller A.N."/>
            <person name="Grigoriev I.V."/>
            <person name="Debuchy R."/>
            <person name="Gladieux P."/>
            <person name="Thoren M.H."/>
            <person name="Johannesson H."/>
        </authorList>
    </citation>
    <scope>NUCLEOTIDE SEQUENCE</scope>
    <source>
        <strain evidence="2">CBS 508.74</strain>
    </source>
</reference>
<sequence length="320" mass="35330">MSRDLDHLLRRPRPSTWSQFLQAPCVFLARQLFSYHTRRHINPRLPPITHGDDAATVSIVCISDTHNTQPPLPAGDILIHAGDLTQSGSQTELQSALAWLRAQPHKHKIVIAGNHDQLLDPARDRGGSGSGDESSAREALDWGDIIYLQDSSTILNLPRGRVLRVYGSPRSPRHGNWAFQYPRSDEVDVWGGVVPEDTDVLVTHAPPRAHLDHSPGNLPLGCAHLLRELWRVRPRVHVFGHVHEGYGSEWVAFDEVQEAYERVMLAGGGVGNLFRLVKETGSRAVGSDGNQGKGRCLLVNAAMVGGLRDDQVRKAVVVYI</sequence>
<dbReference type="Gene3D" id="3.60.21.10">
    <property type="match status" value="1"/>
</dbReference>
<comment type="caution">
    <text evidence="2">The sequence shown here is derived from an EMBL/GenBank/DDBJ whole genome shotgun (WGS) entry which is preliminary data.</text>
</comment>
<feature type="domain" description="Calcineurin-like phosphoesterase" evidence="1">
    <location>
        <begin position="70"/>
        <end position="244"/>
    </location>
</feature>
<evidence type="ECO:0000313" key="3">
    <source>
        <dbReference type="Proteomes" id="UP001302812"/>
    </source>
</evidence>
<dbReference type="InterPro" id="IPR004843">
    <property type="entry name" value="Calcineurin-like_PHP"/>
</dbReference>
<reference evidence="2" key="1">
    <citation type="journal article" date="2023" name="Mol. Phylogenet. Evol.">
        <title>Genome-scale phylogeny and comparative genomics of the fungal order Sordariales.</title>
        <authorList>
            <person name="Hensen N."/>
            <person name="Bonometti L."/>
            <person name="Westerberg I."/>
            <person name="Brannstrom I.O."/>
            <person name="Guillou S."/>
            <person name="Cros-Aarteil S."/>
            <person name="Calhoun S."/>
            <person name="Haridas S."/>
            <person name="Kuo A."/>
            <person name="Mondo S."/>
            <person name="Pangilinan J."/>
            <person name="Riley R."/>
            <person name="LaButti K."/>
            <person name="Andreopoulos B."/>
            <person name="Lipzen A."/>
            <person name="Chen C."/>
            <person name="Yan M."/>
            <person name="Daum C."/>
            <person name="Ng V."/>
            <person name="Clum A."/>
            <person name="Steindorff A."/>
            <person name="Ohm R.A."/>
            <person name="Martin F."/>
            <person name="Silar P."/>
            <person name="Natvig D.O."/>
            <person name="Lalanne C."/>
            <person name="Gautier V."/>
            <person name="Ament-Velasquez S.L."/>
            <person name="Kruys A."/>
            <person name="Hutchinson M.I."/>
            <person name="Powell A.J."/>
            <person name="Barry K."/>
            <person name="Miller A.N."/>
            <person name="Grigoriev I.V."/>
            <person name="Debuchy R."/>
            <person name="Gladieux P."/>
            <person name="Hiltunen Thoren M."/>
            <person name="Johannesson H."/>
        </authorList>
    </citation>
    <scope>NUCLEOTIDE SEQUENCE</scope>
    <source>
        <strain evidence="2">CBS 508.74</strain>
    </source>
</reference>
<organism evidence="2 3">
    <name type="scientific">Canariomyces notabilis</name>
    <dbReference type="NCBI Taxonomy" id="2074819"/>
    <lineage>
        <taxon>Eukaryota</taxon>
        <taxon>Fungi</taxon>
        <taxon>Dikarya</taxon>
        <taxon>Ascomycota</taxon>
        <taxon>Pezizomycotina</taxon>
        <taxon>Sordariomycetes</taxon>
        <taxon>Sordariomycetidae</taxon>
        <taxon>Sordariales</taxon>
        <taxon>Chaetomiaceae</taxon>
        <taxon>Canariomyces</taxon>
    </lineage>
</organism>
<dbReference type="Pfam" id="PF00149">
    <property type="entry name" value="Metallophos"/>
    <property type="match status" value="1"/>
</dbReference>
<protein>
    <submittedName>
        <fullName evidence="2">Metallo-dependent phosphatase</fullName>
    </submittedName>
</protein>
<dbReference type="EMBL" id="MU853332">
    <property type="protein sequence ID" value="KAK4117528.1"/>
    <property type="molecule type" value="Genomic_DNA"/>
</dbReference>
<evidence type="ECO:0000259" key="1">
    <source>
        <dbReference type="Pfam" id="PF00149"/>
    </source>
</evidence>
<dbReference type="CDD" id="cd07379">
    <property type="entry name" value="MPP_239FB"/>
    <property type="match status" value="1"/>
</dbReference>
<dbReference type="SUPFAM" id="SSF56300">
    <property type="entry name" value="Metallo-dependent phosphatases"/>
    <property type="match status" value="1"/>
</dbReference>
<dbReference type="GeneID" id="89936992"/>
<evidence type="ECO:0000313" key="2">
    <source>
        <dbReference type="EMBL" id="KAK4117528.1"/>
    </source>
</evidence>
<name>A0AAN6TN37_9PEZI</name>
<dbReference type="GO" id="GO:0016787">
    <property type="term" value="F:hydrolase activity"/>
    <property type="evidence" value="ECO:0007669"/>
    <property type="project" value="InterPro"/>
</dbReference>
<dbReference type="PANTHER" id="PTHR12905:SF28">
    <property type="entry name" value="RHAMNOGALACTURONATE LYASE C-RELATED"/>
    <property type="match status" value="1"/>
</dbReference>
<dbReference type="Proteomes" id="UP001302812">
    <property type="component" value="Unassembled WGS sequence"/>
</dbReference>
<proteinExistence type="predicted"/>